<dbReference type="InterPro" id="IPR036371">
    <property type="entry name" value="TPK_B1-bd_sf"/>
</dbReference>
<reference evidence="9" key="1">
    <citation type="submission" date="2011-04" db="EMBL/GenBank/DDBJ databases">
        <title>The complete genome of Spirochaeta coccoides DSM 17374.</title>
        <authorList>
            <person name="Lucas S."/>
            <person name="Copeland A."/>
            <person name="Lapidus A."/>
            <person name="Bruce D."/>
            <person name="Goodwin L."/>
            <person name="Pitluck S."/>
            <person name="Peters L."/>
            <person name="Kyrpides N."/>
            <person name="Mavromatis K."/>
            <person name="Pagani I."/>
            <person name="Ivanova N."/>
            <person name="Ovchinnikova G."/>
            <person name="Lu M."/>
            <person name="Detter J.C."/>
            <person name="Tapia R."/>
            <person name="Han C."/>
            <person name="Land M."/>
            <person name="Hauser L."/>
            <person name="Markowitz V."/>
            <person name="Cheng J.-F."/>
            <person name="Hugenholtz P."/>
            <person name="Woyke T."/>
            <person name="Wu D."/>
            <person name="Spring S."/>
            <person name="Schroeder M."/>
            <person name="Brambilla E."/>
            <person name="Klenk H.-P."/>
            <person name="Eisen J.A."/>
        </authorList>
    </citation>
    <scope>NUCLEOTIDE SEQUENCE [LARGE SCALE GENOMIC DNA]</scope>
    <source>
        <strain evidence="9">ATCC BAA-1237 / DSM 17374 / SPN1</strain>
    </source>
</reference>
<reference evidence="8 9" key="2">
    <citation type="journal article" date="2012" name="Stand. Genomic Sci.">
        <title>Complete genome sequence of the termite hindgut bacterium Spirochaeta coccoides type strain (SPN1(T)), reclassification in the genus Sphaerochaeta as Sphaerochaeta coccoides comb. nov. and emendations of the family Spirochaetaceae and the genus Sphaerochaeta.</title>
        <authorList>
            <person name="Abt B."/>
            <person name="Han C."/>
            <person name="Scheuner C."/>
            <person name="Lu M."/>
            <person name="Lapidus A."/>
            <person name="Nolan M."/>
            <person name="Lucas S."/>
            <person name="Hammon N."/>
            <person name="Deshpande S."/>
            <person name="Cheng J.F."/>
            <person name="Tapia R."/>
            <person name="Goodwin L.A."/>
            <person name="Pitluck S."/>
            <person name="Liolios K."/>
            <person name="Pagani I."/>
            <person name="Ivanova N."/>
            <person name="Mavromatis K."/>
            <person name="Mikhailova N."/>
            <person name="Huntemann M."/>
            <person name="Pati A."/>
            <person name="Chen A."/>
            <person name="Palaniappan K."/>
            <person name="Land M."/>
            <person name="Hauser L."/>
            <person name="Brambilla E.M."/>
            <person name="Rohde M."/>
            <person name="Spring S."/>
            <person name="Gronow S."/>
            <person name="Goker M."/>
            <person name="Woyke T."/>
            <person name="Bristow J."/>
            <person name="Eisen J.A."/>
            <person name="Markowitz V."/>
            <person name="Hugenholtz P."/>
            <person name="Kyrpides N.C."/>
            <person name="Klenk H.P."/>
            <person name="Detter J.C."/>
        </authorList>
    </citation>
    <scope>NUCLEOTIDE SEQUENCE [LARGE SCALE GENOMIC DNA]</scope>
    <source>
        <strain evidence="9">ATCC BAA-1237 / DSM 17374 / SPN1</strain>
    </source>
</reference>
<sequence>MDDTRDAQGMKDEMAAILIAGGEAPSFLPWKSEDLVGMRVVAADSGWDTALRLGIPVNLLVGDMDSVTDRDIPSSVDVRRFPVAKDDSDTALALKVITHEWRADVWHLVGGGGGRLDHLADIFTLFRTYGPPVSWHTAHEKLVLVTSEAAIDVSSPGARVSLIPAWGDARSHVTTRGLAWDVQDYPVNAGNISLSNISHGTVFHVSVTGDPVFVITDITDIRNQARDIH</sequence>
<evidence type="ECO:0000256" key="1">
    <source>
        <dbReference type="ARBA" id="ARBA00022679"/>
    </source>
</evidence>
<accession>F4GK04</accession>
<dbReference type="InterPro" id="IPR007371">
    <property type="entry name" value="TPK_catalytic"/>
</dbReference>
<dbReference type="HOGENOM" id="CLU_044237_1_1_12"/>
<evidence type="ECO:0000256" key="3">
    <source>
        <dbReference type="ARBA" id="ARBA00022777"/>
    </source>
</evidence>
<dbReference type="KEGG" id="scc:Spico_0548"/>
<dbReference type="GO" id="GO:0030975">
    <property type="term" value="F:thiamine binding"/>
    <property type="evidence" value="ECO:0007669"/>
    <property type="project" value="InterPro"/>
</dbReference>
<evidence type="ECO:0000256" key="2">
    <source>
        <dbReference type="ARBA" id="ARBA00022741"/>
    </source>
</evidence>
<dbReference type="GO" id="GO:0016301">
    <property type="term" value="F:kinase activity"/>
    <property type="evidence" value="ECO:0007669"/>
    <property type="project" value="UniProtKB-KW"/>
</dbReference>
<evidence type="ECO:0000313" key="9">
    <source>
        <dbReference type="Proteomes" id="UP000007939"/>
    </source>
</evidence>
<evidence type="ECO:0000259" key="6">
    <source>
        <dbReference type="Pfam" id="PF04263"/>
    </source>
</evidence>
<dbReference type="InterPro" id="IPR036759">
    <property type="entry name" value="TPK_catalytic_sf"/>
</dbReference>
<dbReference type="GO" id="GO:0005524">
    <property type="term" value="F:ATP binding"/>
    <property type="evidence" value="ECO:0007669"/>
    <property type="project" value="UniProtKB-KW"/>
</dbReference>
<dbReference type="InterPro" id="IPR007373">
    <property type="entry name" value="Thiamin_PyroPKinase_B1-bd"/>
</dbReference>
<dbReference type="SUPFAM" id="SSF63862">
    <property type="entry name" value="Thiamin pyrophosphokinase, substrate-binding domain"/>
    <property type="match status" value="1"/>
</dbReference>
<dbReference type="AlphaFoldDB" id="F4GK04"/>
<keyword evidence="3" id="KW-0418">Kinase</keyword>
<evidence type="ECO:0000256" key="5">
    <source>
        <dbReference type="NCBIfam" id="TIGR01378"/>
    </source>
</evidence>
<keyword evidence="9" id="KW-1185">Reference proteome</keyword>
<dbReference type="GO" id="GO:0006772">
    <property type="term" value="P:thiamine metabolic process"/>
    <property type="evidence" value="ECO:0007669"/>
    <property type="project" value="UniProtKB-UniRule"/>
</dbReference>
<dbReference type="InterPro" id="IPR053149">
    <property type="entry name" value="TPK"/>
</dbReference>
<dbReference type="EMBL" id="CP002659">
    <property type="protein sequence ID" value="AEC01776.1"/>
    <property type="molecule type" value="Genomic_DNA"/>
</dbReference>
<dbReference type="Proteomes" id="UP000007939">
    <property type="component" value="Chromosome"/>
</dbReference>
<dbReference type="STRING" id="760011.Spico_0548"/>
<dbReference type="Gene3D" id="3.40.50.10240">
    <property type="entry name" value="Thiamin pyrophosphokinase, catalytic domain"/>
    <property type="match status" value="1"/>
</dbReference>
<keyword evidence="2" id="KW-0547">Nucleotide-binding</keyword>
<dbReference type="Pfam" id="PF04263">
    <property type="entry name" value="TPK_catalytic"/>
    <property type="match status" value="1"/>
</dbReference>
<dbReference type="EC" id="2.7.6.2" evidence="5"/>
<dbReference type="CDD" id="cd07995">
    <property type="entry name" value="TPK"/>
    <property type="match status" value="1"/>
</dbReference>
<dbReference type="GO" id="GO:0009229">
    <property type="term" value="P:thiamine diphosphate biosynthetic process"/>
    <property type="evidence" value="ECO:0007669"/>
    <property type="project" value="InterPro"/>
</dbReference>
<dbReference type="InterPro" id="IPR006282">
    <property type="entry name" value="Thi_PPkinase"/>
</dbReference>
<dbReference type="GO" id="GO:0004788">
    <property type="term" value="F:thiamine diphosphokinase activity"/>
    <property type="evidence" value="ECO:0007669"/>
    <property type="project" value="UniProtKB-UniRule"/>
</dbReference>
<dbReference type="PANTHER" id="PTHR41299:SF1">
    <property type="entry name" value="THIAMINE PYROPHOSPHOKINASE"/>
    <property type="match status" value="1"/>
</dbReference>
<dbReference type="SUPFAM" id="SSF63999">
    <property type="entry name" value="Thiamin pyrophosphokinase, catalytic domain"/>
    <property type="match status" value="1"/>
</dbReference>
<protein>
    <recommendedName>
        <fullName evidence="5">Thiamine diphosphokinase</fullName>
        <ecNumber evidence="5">2.7.6.2</ecNumber>
    </recommendedName>
</protein>
<keyword evidence="1" id="KW-0808">Transferase</keyword>
<dbReference type="eggNOG" id="COG1564">
    <property type="taxonomic scope" value="Bacteria"/>
</dbReference>
<gene>
    <name evidence="8" type="ordered locus">Spico_0548</name>
</gene>
<keyword evidence="4" id="KW-0067">ATP-binding</keyword>
<evidence type="ECO:0000313" key="8">
    <source>
        <dbReference type="EMBL" id="AEC01776.1"/>
    </source>
</evidence>
<feature type="domain" description="Thiamin pyrophosphokinase thiamin-binding" evidence="7">
    <location>
        <begin position="157"/>
        <end position="207"/>
    </location>
</feature>
<dbReference type="Pfam" id="PF04265">
    <property type="entry name" value="TPK_B1_binding"/>
    <property type="match status" value="1"/>
</dbReference>
<organism evidence="8 9">
    <name type="scientific">Parasphaerochaeta coccoides (strain ATCC BAA-1237 / DSM 17374 / SPN1)</name>
    <name type="common">Sphaerochaeta coccoides</name>
    <dbReference type="NCBI Taxonomy" id="760011"/>
    <lineage>
        <taxon>Bacteria</taxon>
        <taxon>Pseudomonadati</taxon>
        <taxon>Spirochaetota</taxon>
        <taxon>Spirochaetia</taxon>
        <taxon>Spirochaetales</taxon>
        <taxon>Sphaerochaetaceae</taxon>
        <taxon>Parasphaerochaeta</taxon>
    </lineage>
</organism>
<dbReference type="NCBIfam" id="TIGR01378">
    <property type="entry name" value="thi_PPkinase"/>
    <property type="match status" value="1"/>
</dbReference>
<dbReference type="RefSeq" id="WP_013739172.1">
    <property type="nucleotide sequence ID" value="NC_015436.1"/>
</dbReference>
<dbReference type="OrthoDB" id="9804377at2"/>
<evidence type="ECO:0000259" key="7">
    <source>
        <dbReference type="Pfam" id="PF04265"/>
    </source>
</evidence>
<evidence type="ECO:0000256" key="4">
    <source>
        <dbReference type="ARBA" id="ARBA00022840"/>
    </source>
</evidence>
<feature type="domain" description="Thiamin pyrophosphokinase catalytic" evidence="6">
    <location>
        <begin position="40"/>
        <end position="127"/>
    </location>
</feature>
<name>F4GK04_PARC1</name>
<proteinExistence type="predicted"/>
<dbReference type="PANTHER" id="PTHR41299">
    <property type="entry name" value="THIAMINE PYROPHOSPHOKINASE"/>
    <property type="match status" value="1"/>
</dbReference>